<sequence>MRRSLTDSAKPTVDLPDLLGHIKGQVGTCLLWPTQRVRADPLQGALIKCRARNRTVRVGEKAFSKRAANRRHPLSSASYYT</sequence>
<evidence type="ECO:0000256" key="1">
    <source>
        <dbReference type="SAM" id="MobiDB-lite"/>
    </source>
</evidence>
<keyword evidence="3" id="KW-1185">Reference proteome</keyword>
<feature type="region of interest" description="Disordered" evidence="1">
    <location>
        <begin position="62"/>
        <end position="81"/>
    </location>
</feature>
<gene>
    <name evidence="2" type="ORF">GCM10012278_63160</name>
</gene>
<accession>A0A918E9B3</accession>
<protein>
    <submittedName>
        <fullName evidence="2">Uncharacterized protein</fullName>
    </submittedName>
</protein>
<dbReference type="Proteomes" id="UP000660745">
    <property type="component" value="Unassembled WGS sequence"/>
</dbReference>
<dbReference type="AlphaFoldDB" id="A0A918E9B3"/>
<organism evidence="2 3">
    <name type="scientific">Nonomuraea glycinis</name>
    <dbReference type="NCBI Taxonomy" id="2047744"/>
    <lineage>
        <taxon>Bacteria</taxon>
        <taxon>Bacillati</taxon>
        <taxon>Actinomycetota</taxon>
        <taxon>Actinomycetes</taxon>
        <taxon>Streptosporangiales</taxon>
        <taxon>Streptosporangiaceae</taxon>
        <taxon>Nonomuraea</taxon>
    </lineage>
</organism>
<reference evidence="2" key="1">
    <citation type="journal article" date="2014" name="Int. J. Syst. Evol. Microbiol.">
        <title>Complete genome sequence of Corynebacterium casei LMG S-19264T (=DSM 44701T), isolated from a smear-ripened cheese.</title>
        <authorList>
            <consortium name="US DOE Joint Genome Institute (JGI-PGF)"/>
            <person name="Walter F."/>
            <person name="Albersmeier A."/>
            <person name="Kalinowski J."/>
            <person name="Ruckert C."/>
        </authorList>
    </citation>
    <scope>NUCLEOTIDE SEQUENCE</scope>
    <source>
        <strain evidence="2">CGMCC 4.7430</strain>
    </source>
</reference>
<proteinExistence type="predicted"/>
<name>A0A918E9B3_9ACTN</name>
<comment type="caution">
    <text evidence="2">The sequence shown here is derived from an EMBL/GenBank/DDBJ whole genome shotgun (WGS) entry which is preliminary data.</text>
</comment>
<evidence type="ECO:0000313" key="3">
    <source>
        <dbReference type="Proteomes" id="UP000660745"/>
    </source>
</evidence>
<reference evidence="2" key="2">
    <citation type="submission" date="2020-09" db="EMBL/GenBank/DDBJ databases">
        <authorList>
            <person name="Sun Q."/>
            <person name="Zhou Y."/>
        </authorList>
    </citation>
    <scope>NUCLEOTIDE SEQUENCE</scope>
    <source>
        <strain evidence="2">CGMCC 4.7430</strain>
    </source>
</reference>
<dbReference type="EMBL" id="BMNK01000013">
    <property type="protein sequence ID" value="GGP13026.1"/>
    <property type="molecule type" value="Genomic_DNA"/>
</dbReference>
<evidence type="ECO:0000313" key="2">
    <source>
        <dbReference type="EMBL" id="GGP13026.1"/>
    </source>
</evidence>